<name>A0A9X0EEU7_9PSED</name>
<dbReference type="Proteomes" id="UP000029719">
    <property type="component" value="Unassembled WGS sequence"/>
</dbReference>
<dbReference type="InterPro" id="IPR016181">
    <property type="entry name" value="Acyl_CoA_acyltransferase"/>
</dbReference>
<evidence type="ECO:0000313" key="2">
    <source>
        <dbReference type="Proteomes" id="UP000029719"/>
    </source>
</evidence>
<evidence type="ECO:0008006" key="3">
    <source>
        <dbReference type="Google" id="ProtNLM"/>
    </source>
</evidence>
<evidence type="ECO:0000313" key="1">
    <source>
        <dbReference type="EMBL" id="KGF64482.1"/>
    </source>
</evidence>
<sequence length="177" mass="19574">MRKYRKDTNLRDQIAKSEARQQITYAVANSLALNTLGIDGGSVRFAPIDSAAIAISHGWHGSFYPWEDVPGWTRKDTRGLDLALWHADELCGLCYATPRRSRLRIKVILLEGQPNASHPLKGLVARLMVLAVGVYARMLGCDVIQIESPEPAVVSYYQRLGFQFDADGCLVISAGRS</sequence>
<protein>
    <recommendedName>
        <fullName evidence="3">N-acetyltransferase</fullName>
    </recommendedName>
</protein>
<dbReference type="SUPFAM" id="SSF55729">
    <property type="entry name" value="Acyl-CoA N-acyltransferases (Nat)"/>
    <property type="match status" value="1"/>
</dbReference>
<organism evidence="1 2">
    <name type="scientific">Pseudomonas lutea</name>
    <dbReference type="NCBI Taxonomy" id="243924"/>
    <lineage>
        <taxon>Bacteria</taxon>
        <taxon>Pseudomonadati</taxon>
        <taxon>Pseudomonadota</taxon>
        <taxon>Gammaproteobacteria</taxon>
        <taxon>Pseudomonadales</taxon>
        <taxon>Pseudomonadaceae</taxon>
        <taxon>Pseudomonas</taxon>
    </lineage>
</organism>
<proteinExistence type="predicted"/>
<reference evidence="1 2" key="1">
    <citation type="submission" date="2014-09" db="EMBL/GenBank/DDBJ databases">
        <title>Genome sequence of Pseudomonas lutea strain DSM 17257T.</title>
        <authorList>
            <person name="Kwak Y."/>
            <person name="Shin J.-H."/>
        </authorList>
    </citation>
    <scope>NUCLEOTIDE SEQUENCE [LARGE SCALE GENOMIC DNA]</scope>
    <source>
        <strain evidence="1 2">DSM 17257</strain>
    </source>
</reference>
<dbReference type="EMBL" id="JRMB01000001">
    <property type="protein sequence ID" value="KGF64482.1"/>
    <property type="molecule type" value="Genomic_DNA"/>
</dbReference>
<accession>A0A9X0EEU7</accession>
<comment type="caution">
    <text evidence="1">The sequence shown here is derived from an EMBL/GenBank/DDBJ whole genome shotgun (WGS) entry which is preliminary data.</text>
</comment>
<gene>
    <name evidence="1" type="ORF">LT42_00365</name>
</gene>
<dbReference type="OrthoDB" id="6914428at2"/>
<dbReference type="AlphaFoldDB" id="A0A9X0EEU7"/>
<dbReference type="RefSeq" id="WP_037008914.1">
    <property type="nucleotide sequence ID" value="NZ_JRMB01000001.1"/>
</dbReference>